<dbReference type="GO" id="GO:0016567">
    <property type="term" value="P:protein ubiquitination"/>
    <property type="evidence" value="ECO:0007669"/>
    <property type="project" value="TreeGrafter"/>
</dbReference>
<dbReference type="EMBL" id="JADGJH010002607">
    <property type="protein sequence ID" value="KAJ3096348.1"/>
    <property type="molecule type" value="Genomic_DNA"/>
</dbReference>
<comment type="caution">
    <text evidence="6">Lacks conserved residue(s) required for the propagation of feature annotation.</text>
</comment>
<dbReference type="GO" id="GO:0005737">
    <property type="term" value="C:cytoplasm"/>
    <property type="evidence" value="ECO:0007669"/>
    <property type="project" value="TreeGrafter"/>
</dbReference>
<comment type="pathway">
    <text evidence="2">Protein modification; protein ubiquitination.</text>
</comment>
<evidence type="ECO:0000256" key="5">
    <source>
        <dbReference type="ARBA" id="ARBA00022786"/>
    </source>
</evidence>
<dbReference type="PANTHER" id="PTHR11254:SF440">
    <property type="entry name" value="E3 UBIQUITIN-PROTEIN LIGASE NEDD-4"/>
    <property type="match status" value="1"/>
</dbReference>
<evidence type="ECO:0000256" key="1">
    <source>
        <dbReference type="ARBA" id="ARBA00000885"/>
    </source>
</evidence>
<dbReference type="GO" id="GO:0006511">
    <property type="term" value="P:ubiquitin-dependent protein catabolic process"/>
    <property type="evidence" value="ECO:0007669"/>
    <property type="project" value="TreeGrafter"/>
</dbReference>
<gene>
    <name evidence="8" type="primary">NEDD4L</name>
    <name evidence="8" type="ORF">HK100_005588</name>
</gene>
<evidence type="ECO:0000256" key="3">
    <source>
        <dbReference type="ARBA" id="ARBA00012485"/>
    </source>
</evidence>
<dbReference type="GO" id="GO:0061630">
    <property type="term" value="F:ubiquitin protein ligase activity"/>
    <property type="evidence" value="ECO:0007669"/>
    <property type="project" value="UniProtKB-EC"/>
</dbReference>
<protein>
    <recommendedName>
        <fullName evidence="3">HECT-type E3 ubiquitin transferase</fullName>
        <ecNumber evidence="3">2.3.2.26</ecNumber>
    </recommendedName>
</protein>
<evidence type="ECO:0000259" key="7">
    <source>
        <dbReference type="PROSITE" id="PS50237"/>
    </source>
</evidence>
<comment type="catalytic activity">
    <reaction evidence="1">
        <text>S-ubiquitinyl-[E2 ubiquitin-conjugating enzyme]-L-cysteine + [acceptor protein]-L-lysine = [E2 ubiquitin-conjugating enzyme]-L-cysteine + N(6)-ubiquitinyl-[acceptor protein]-L-lysine.</text>
        <dbReference type="EC" id="2.3.2.26"/>
    </reaction>
</comment>
<sequence>MISVFNPSELELLIGGIAEFDMDDWVKNTDYRGYAENDNTVKMFWKTVKGWNEEKKANFLQCVCGMSRIPVNGFKDLQGSDEPRRFCIEHVGEVESPYVFQPP</sequence>
<dbReference type="Proteomes" id="UP001211907">
    <property type="component" value="Unassembled WGS sequence"/>
</dbReference>
<feature type="domain" description="HECT" evidence="7">
    <location>
        <begin position="1"/>
        <end position="95"/>
    </location>
</feature>
<keyword evidence="4" id="KW-0808">Transferase</keyword>
<reference evidence="8" key="1">
    <citation type="submission" date="2020-05" db="EMBL/GenBank/DDBJ databases">
        <title>Phylogenomic resolution of chytrid fungi.</title>
        <authorList>
            <person name="Stajich J.E."/>
            <person name="Amses K."/>
            <person name="Simmons R."/>
            <person name="Seto K."/>
            <person name="Myers J."/>
            <person name="Bonds A."/>
            <person name="Quandt C.A."/>
            <person name="Barry K."/>
            <person name="Liu P."/>
            <person name="Grigoriev I."/>
            <person name="Longcore J.E."/>
            <person name="James T.Y."/>
        </authorList>
    </citation>
    <scope>NUCLEOTIDE SEQUENCE</scope>
    <source>
        <strain evidence="8">JEL0513</strain>
    </source>
</reference>
<dbReference type="InterPro" id="IPR000569">
    <property type="entry name" value="HECT_dom"/>
</dbReference>
<comment type="caution">
    <text evidence="8">The sequence shown here is derived from an EMBL/GenBank/DDBJ whole genome shotgun (WGS) entry which is preliminary data.</text>
</comment>
<evidence type="ECO:0000256" key="6">
    <source>
        <dbReference type="PROSITE-ProRule" id="PRU00104"/>
    </source>
</evidence>
<evidence type="ECO:0000313" key="8">
    <source>
        <dbReference type="EMBL" id="KAJ3096348.1"/>
    </source>
</evidence>
<organism evidence="8 9">
    <name type="scientific">Physocladia obscura</name>
    <dbReference type="NCBI Taxonomy" id="109957"/>
    <lineage>
        <taxon>Eukaryota</taxon>
        <taxon>Fungi</taxon>
        <taxon>Fungi incertae sedis</taxon>
        <taxon>Chytridiomycota</taxon>
        <taxon>Chytridiomycota incertae sedis</taxon>
        <taxon>Chytridiomycetes</taxon>
        <taxon>Chytridiales</taxon>
        <taxon>Chytriomycetaceae</taxon>
        <taxon>Physocladia</taxon>
    </lineage>
</organism>
<name>A0AAD5SRG6_9FUNG</name>
<proteinExistence type="predicted"/>
<dbReference type="Gene3D" id="3.30.2410.10">
    <property type="entry name" value="Hect, E3 ligase catalytic domain"/>
    <property type="match status" value="1"/>
</dbReference>
<accession>A0AAD5SRG6</accession>
<evidence type="ECO:0000256" key="4">
    <source>
        <dbReference type="ARBA" id="ARBA00022679"/>
    </source>
</evidence>
<dbReference type="InterPro" id="IPR050409">
    <property type="entry name" value="E3_ubiq-protein_ligase"/>
</dbReference>
<dbReference type="PROSITE" id="PS50237">
    <property type="entry name" value="HECT"/>
    <property type="match status" value="1"/>
</dbReference>
<evidence type="ECO:0000256" key="2">
    <source>
        <dbReference type="ARBA" id="ARBA00004906"/>
    </source>
</evidence>
<dbReference type="AlphaFoldDB" id="A0AAD5SRG6"/>
<keyword evidence="9" id="KW-1185">Reference proteome</keyword>
<dbReference type="SUPFAM" id="SSF56204">
    <property type="entry name" value="Hect, E3 ligase catalytic domain"/>
    <property type="match status" value="1"/>
</dbReference>
<dbReference type="PANTHER" id="PTHR11254">
    <property type="entry name" value="HECT DOMAIN UBIQUITIN-PROTEIN LIGASE"/>
    <property type="match status" value="1"/>
</dbReference>
<dbReference type="Pfam" id="PF00632">
    <property type="entry name" value="HECT"/>
    <property type="match status" value="1"/>
</dbReference>
<keyword evidence="5 6" id="KW-0833">Ubl conjugation pathway</keyword>
<dbReference type="InterPro" id="IPR035983">
    <property type="entry name" value="Hect_E3_ubiquitin_ligase"/>
</dbReference>
<dbReference type="EC" id="2.3.2.26" evidence="3"/>
<evidence type="ECO:0000313" key="9">
    <source>
        <dbReference type="Proteomes" id="UP001211907"/>
    </source>
</evidence>